<comment type="caution">
    <text evidence="1">The sequence shown here is derived from an EMBL/GenBank/DDBJ whole genome shotgun (WGS) entry which is preliminary data.</text>
</comment>
<dbReference type="RefSeq" id="WP_382318703.1">
    <property type="nucleotide sequence ID" value="NZ_JBHUFD010000019.1"/>
</dbReference>
<name>A0ABW4R372_9BACT</name>
<reference evidence="2" key="1">
    <citation type="journal article" date="2019" name="Int. J. Syst. Evol. Microbiol.">
        <title>The Global Catalogue of Microorganisms (GCM) 10K type strain sequencing project: providing services to taxonomists for standard genome sequencing and annotation.</title>
        <authorList>
            <consortium name="The Broad Institute Genomics Platform"/>
            <consortium name="The Broad Institute Genome Sequencing Center for Infectious Disease"/>
            <person name="Wu L."/>
            <person name="Ma J."/>
        </authorList>
    </citation>
    <scope>NUCLEOTIDE SEQUENCE [LARGE SCALE GENOMIC DNA]</scope>
    <source>
        <strain evidence="2">CGMCC 1.15795</strain>
    </source>
</reference>
<organism evidence="1 2">
    <name type="scientific">Hymenobacter bucti</name>
    <dbReference type="NCBI Taxonomy" id="1844114"/>
    <lineage>
        <taxon>Bacteria</taxon>
        <taxon>Pseudomonadati</taxon>
        <taxon>Bacteroidota</taxon>
        <taxon>Cytophagia</taxon>
        <taxon>Cytophagales</taxon>
        <taxon>Hymenobacteraceae</taxon>
        <taxon>Hymenobacter</taxon>
    </lineage>
</organism>
<dbReference type="Proteomes" id="UP001597197">
    <property type="component" value="Unassembled WGS sequence"/>
</dbReference>
<accession>A0ABW4R372</accession>
<dbReference type="EMBL" id="JBHUFD010000019">
    <property type="protein sequence ID" value="MFD1875725.1"/>
    <property type="molecule type" value="Genomic_DNA"/>
</dbReference>
<protein>
    <submittedName>
        <fullName evidence="1">Uncharacterized protein</fullName>
    </submittedName>
</protein>
<sequence>MLKGIYLTLLIGPVVPLPVPPEVLDALTDVTVTNRDGGGSGFQLSFKISKNSPLHTLFLLTGGGVAPLFRVIIIATLNGAPTVLMDGVITNHEIAPDPAGGQALLTITGEDLSVVMDRIDFSGFPFPAVPAEGRVALLVAKYSFLGLVPLIIPSVLVDVVVPTTRIPSQRGTDLSYIKYLAEEVGYVFYIEPGPVPGVNIAYWGPRIKVGAPQPALSINLDAHTNVESLTFNFSNNLNAIPTAFYYDELTKAVIVVPIPPITPLNPPLGLLPPIPTRLEPAAHDLAKYSLPKAIMIGLAKAAQWADAVTGRGELDVLRYGRILKARQLVGVRGAGLAYDGLYYVKSVQHKIKRGQYRQSFELSRNGLISTFPNVPV</sequence>
<evidence type="ECO:0000313" key="1">
    <source>
        <dbReference type="EMBL" id="MFD1875725.1"/>
    </source>
</evidence>
<keyword evidence="2" id="KW-1185">Reference proteome</keyword>
<proteinExistence type="predicted"/>
<gene>
    <name evidence="1" type="ORF">ACFSDX_25065</name>
</gene>
<evidence type="ECO:0000313" key="2">
    <source>
        <dbReference type="Proteomes" id="UP001597197"/>
    </source>
</evidence>